<reference evidence="9" key="1">
    <citation type="journal article" date="2019" name="Int. J. Syst. Evol. Microbiol.">
        <title>The Global Catalogue of Microorganisms (GCM) 10K type strain sequencing project: providing services to taxonomists for standard genome sequencing and annotation.</title>
        <authorList>
            <consortium name="The Broad Institute Genomics Platform"/>
            <consortium name="The Broad Institute Genome Sequencing Center for Infectious Disease"/>
            <person name="Wu L."/>
            <person name="Ma J."/>
        </authorList>
    </citation>
    <scope>NUCLEOTIDE SEQUENCE [LARGE SCALE GENOMIC DNA]</scope>
    <source>
        <strain evidence="9">KCTC 42143</strain>
    </source>
</reference>
<keyword evidence="5 6" id="KW-0472">Membrane</keyword>
<dbReference type="EMBL" id="JBHUFF010000008">
    <property type="protein sequence ID" value="MFD1798723.1"/>
    <property type="molecule type" value="Genomic_DNA"/>
</dbReference>
<dbReference type="InterPro" id="IPR007267">
    <property type="entry name" value="GtrA_DPMS_TM"/>
</dbReference>
<evidence type="ECO:0000313" key="8">
    <source>
        <dbReference type="EMBL" id="MFD1798723.1"/>
    </source>
</evidence>
<evidence type="ECO:0000256" key="1">
    <source>
        <dbReference type="ARBA" id="ARBA00004141"/>
    </source>
</evidence>
<protein>
    <submittedName>
        <fullName evidence="8">GtrA family protein</fullName>
    </submittedName>
</protein>
<feature type="transmembrane region" description="Helical" evidence="6">
    <location>
        <begin position="78"/>
        <end position="100"/>
    </location>
</feature>
<name>A0ABW4NJY4_9LACT</name>
<feature type="transmembrane region" description="Helical" evidence="6">
    <location>
        <begin position="12"/>
        <end position="32"/>
    </location>
</feature>
<proteinExistence type="inferred from homology"/>
<sequence>MKRFYQKNEEVLSYLIFGGLTTLVNIIVFFLFDSVLGIQYLIANAISIGVSILFAFFTNKKFVFKSETETVNAWLKEFLLFCSFRLISAGFDMLSMWLLIGGLHLEANLAKLATQLIVVLLNYFFSKWFIFK</sequence>
<evidence type="ECO:0000256" key="4">
    <source>
        <dbReference type="ARBA" id="ARBA00022989"/>
    </source>
</evidence>
<comment type="caution">
    <text evidence="8">The sequence shown here is derived from an EMBL/GenBank/DDBJ whole genome shotgun (WGS) entry which is preliminary data.</text>
</comment>
<feature type="transmembrane region" description="Helical" evidence="6">
    <location>
        <begin position="112"/>
        <end position="131"/>
    </location>
</feature>
<comment type="similarity">
    <text evidence="2">Belongs to the GtrA family.</text>
</comment>
<dbReference type="InterPro" id="IPR051401">
    <property type="entry name" value="GtrA_CellWall_Glycosyl"/>
</dbReference>
<keyword evidence="3 6" id="KW-0812">Transmembrane</keyword>
<dbReference type="RefSeq" id="WP_058920264.1">
    <property type="nucleotide sequence ID" value="NZ_JBHSQC010000015.1"/>
</dbReference>
<organism evidence="8 9">
    <name type="scientific">Carnobacterium antarcticum</name>
    <dbReference type="NCBI Taxonomy" id="2126436"/>
    <lineage>
        <taxon>Bacteria</taxon>
        <taxon>Bacillati</taxon>
        <taxon>Bacillota</taxon>
        <taxon>Bacilli</taxon>
        <taxon>Lactobacillales</taxon>
        <taxon>Carnobacteriaceae</taxon>
        <taxon>Carnobacterium</taxon>
    </lineage>
</organism>
<evidence type="ECO:0000313" key="9">
    <source>
        <dbReference type="Proteomes" id="UP001597285"/>
    </source>
</evidence>
<evidence type="ECO:0000256" key="5">
    <source>
        <dbReference type="ARBA" id="ARBA00023136"/>
    </source>
</evidence>
<evidence type="ECO:0000256" key="6">
    <source>
        <dbReference type="SAM" id="Phobius"/>
    </source>
</evidence>
<keyword evidence="9" id="KW-1185">Reference proteome</keyword>
<dbReference type="Pfam" id="PF04138">
    <property type="entry name" value="GtrA_DPMS_TM"/>
    <property type="match status" value="1"/>
</dbReference>
<feature type="transmembrane region" description="Helical" evidence="6">
    <location>
        <begin position="38"/>
        <end position="57"/>
    </location>
</feature>
<evidence type="ECO:0000256" key="3">
    <source>
        <dbReference type="ARBA" id="ARBA00022692"/>
    </source>
</evidence>
<dbReference type="Proteomes" id="UP001597285">
    <property type="component" value="Unassembled WGS sequence"/>
</dbReference>
<dbReference type="PANTHER" id="PTHR38459">
    <property type="entry name" value="PROPHAGE BACTOPRENOL-LINKED GLUCOSE TRANSLOCASE HOMOLOG"/>
    <property type="match status" value="1"/>
</dbReference>
<dbReference type="PANTHER" id="PTHR38459:SF5">
    <property type="entry name" value="CELL WALL TEICHOIC ACID GLYCOSYLATION PROTEIN GTCA"/>
    <property type="match status" value="1"/>
</dbReference>
<gene>
    <name evidence="8" type="ORF">ACFSBK_02470</name>
</gene>
<accession>A0ABW4NJY4</accession>
<feature type="domain" description="GtrA/DPMS transmembrane" evidence="7">
    <location>
        <begin position="14"/>
        <end position="131"/>
    </location>
</feature>
<comment type="subcellular location">
    <subcellularLocation>
        <location evidence="1">Membrane</location>
        <topology evidence="1">Multi-pass membrane protein</topology>
    </subcellularLocation>
</comment>
<evidence type="ECO:0000259" key="7">
    <source>
        <dbReference type="Pfam" id="PF04138"/>
    </source>
</evidence>
<keyword evidence="4 6" id="KW-1133">Transmembrane helix</keyword>
<evidence type="ECO:0000256" key="2">
    <source>
        <dbReference type="ARBA" id="ARBA00009399"/>
    </source>
</evidence>